<protein>
    <submittedName>
        <fullName evidence="4">Uncharacterized protein</fullName>
    </submittedName>
</protein>
<gene>
    <name evidence="4" type="ORF">TSOC_005393</name>
</gene>
<sequence length="346" mass="36292">MAVVSISAEPQPELQMADEEVSTSGIDAPEPVGILSDSAPACLGASVKRMPAATMPIGAALGTLGVALLGGLVGRLLRRGGRKGKQASAGAPKEPSPMAQPVRSTAGRSSAVAAVDLSPFGSPVGITPARLEKQGEYSIPTRMALDEDEQSDNASVRDQRSSTVDAAQLHKTLKDMQAMTEENRKLSAFMAEYKADAQKLSKLEEENQALRGVTQQLEQEIQDLKANTLPRTGAELEVFKNSVRMPAAVARSVCSNDDDSVCLATASLDGARLDTRASRSNLLKQLMANLRGFNAGASQPTTPRGSNGGGGASSTERGSRSHSEETAAVGQAIFQLMDHFSVGRMM</sequence>
<reference evidence="4 5" key="1">
    <citation type="journal article" date="2017" name="Mol. Biol. Evol.">
        <title>The 4-celled Tetrabaena socialis nuclear genome reveals the essential components for genetic control of cell number at the origin of multicellularity in the volvocine lineage.</title>
        <authorList>
            <person name="Featherston J."/>
            <person name="Arakaki Y."/>
            <person name="Hanschen E.R."/>
            <person name="Ferris P.J."/>
            <person name="Michod R.E."/>
            <person name="Olson B.J.S.C."/>
            <person name="Nozaki H."/>
            <person name="Durand P.M."/>
        </authorList>
    </citation>
    <scope>NUCLEOTIDE SEQUENCE [LARGE SCALE GENOMIC DNA]</scope>
    <source>
        <strain evidence="4 5">NIES-571</strain>
    </source>
</reference>
<evidence type="ECO:0000256" key="3">
    <source>
        <dbReference type="SAM" id="Phobius"/>
    </source>
</evidence>
<dbReference type="OrthoDB" id="539484at2759"/>
<feature type="region of interest" description="Disordered" evidence="2">
    <location>
        <begin position="80"/>
        <end position="103"/>
    </location>
</feature>
<feature type="compositionally biased region" description="Polar residues" evidence="2">
    <location>
        <begin position="296"/>
        <end position="305"/>
    </location>
</feature>
<comment type="caution">
    <text evidence="4">The sequence shown here is derived from an EMBL/GenBank/DDBJ whole genome shotgun (WGS) entry which is preliminary data.</text>
</comment>
<feature type="region of interest" description="Disordered" evidence="2">
    <location>
        <begin position="294"/>
        <end position="326"/>
    </location>
</feature>
<dbReference type="AlphaFoldDB" id="A0A2J8A6G7"/>
<name>A0A2J8A6G7_9CHLO</name>
<evidence type="ECO:0000313" key="5">
    <source>
        <dbReference type="Proteomes" id="UP000236333"/>
    </source>
</evidence>
<evidence type="ECO:0000256" key="2">
    <source>
        <dbReference type="SAM" id="MobiDB-lite"/>
    </source>
</evidence>
<keyword evidence="3" id="KW-0472">Membrane</keyword>
<feature type="transmembrane region" description="Helical" evidence="3">
    <location>
        <begin position="57"/>
        <end position="77"/>
    </location>
</feature>
<dbReference type="EMBL" id="PGGS01000146">
    <property type="protein sequence ID" value="PNH08083.1"/>
    <property type="molecule type" value="Genomic_DNA"/>
</dbReference>
<evidence type="ECO:0000256" key="1">
    <source>
        <dbReference type="SAM" id="Coils"/>
    </source>
</evidence>
<keyword evidence="5" id="KW-1185">Reference proteome</keyword>
<evidence type="ECO:0000313" key="4">
    <source>
        <dbReference type="EMBL" id="PNH08083.1"/>
    </source>
</evidence>
<feature type="coiled-coil region" evidence="1">
    <location>
        <begin position="186"/>
        <end position="227"/>
    </location>
</feature>
<keyword evidence="3" id="KW-1133">Transmembrane helix</keyword>
<organism evidence="4 5">
    <name type="scientific">Tetrabaena socialis</name>
    <dbReference type="NCBI Taxonomy" id="47790"/>
    <lineage>
        <taxon>Eukaryota</taxon>
        <taxon>Viridiplantae</taxon>
        <taxon>Chlorophyta</taxon>
        <taxon>core chlorophytes</taxon>
        <taxon>Chlorophyceae</taxon>
        <taxon>CS clade</taxon>
        <taxon>Chlamydomonadales</taxon>
        <taxon>Tetrabaenaceae</taxon>
        <taxon>Tetrabaena</taxon>
    </lineage>
</organism>
<keyword evidence="1" id="KW-0175">Coiled coil</keyword>
<dbReference type="Proteomes" id="UP000236333">
    <property type="component" value="Unassembled WGS sequence"/>
</dbReference>
<proteinExistence type="predicted"/>
<keyword evidence="3" id="KW-0812">Transmembrane</keyword>
<accession>A0A2J8A6G7</accession>